<sequence length="121" mass="11989">MRNTWKAWISGIALCGTAAVFAQTPAAGTAPAAKPAPAAKAAPAAPAAAAAAPAAAADKTKTKTPAPGGGAGKVWANTNSKIYHCQGDRYYGTTKQGEYMTLADAKAKGIQPAKGSKACNS</sequence>
<keyword evidence="4" id="KW-1185">Reference proteome</keyword>
<evidence type="ECO:0000256" key="1">
    <source>
        <dbReference type="SAM" id="MobiDB-lite"/>
    </source>
</evidence>
<feature type="chain" id="PRO_5047379912" evidence="2">
    <location>
        <begin position="23"/>
        <end position="121"/>
    </location>
</feature>
<gene>
    <name evidence="3" type="ORF">AB7A72_16950</name>
</gene>
<protein>
    <submittedName>
        <fullName evidence="3">Signal protein</fullName>
    </submittedName>
</protein>
<evidence type="ECO:0000313" key="4">
    <source>
        <dbReference type="Proteomes" id="UP001562178"/>
    </source>
</evidence>
<keyword evidence="2" id="KW-0732">Signal</keyword>
<comment type="caution">
    <text evidence="3">The sequence shown here is derived from an EMBL/GenBank/DDBJ whole genome shotgun (WGS) entry which is preliminary data.</text>
</comment>
<feature type="region of interest" description="Disordered" evidence="1">
    <location>
        <begin position="52"/>
        <end position="73"/>
    </location>
</feature>
<evidence type="ECO:0000313" key="3">
    <source>
        <dbReference type="EMBL" id="MEY2252711.1"/>
    </source>
</evidence>
<proteinExistence type="predicted"/>
<dbReference type="RefSeq" id="WP_369460654.1">
    <property type="nucleotide sequence ID" value="NZ_JBGBDC010000007.1"/>
</dbReference>
<accession>A0ABV4B589</accession>
<evidence type="ECO:0000256" key="2">
    <source>
        <dbReference type="SAM" id="SignalP"/>
    </source>
</evidence>
<dbReference type="Proteomes" id="UP001562178">
    <property type="component" value="Unassembled WGS sequence"/>
</dbReference>
<reference evidence="3 4" key="1">
    <citation type="journal article" date="2016" name="Int. J. Syst. Evol. Microbiol.">
        <title>Description of Comamonas sediminis sp. nov., isolated from lagoon sediments.</title>
        <authorList>
            <person name="Subhash Y."/>
            <person name="Bang J.J."/>
            <person name="You T.H."/>
            <person name="Lee S.S."/>
        </authorList>
    </citation>
    <scope>NUCLEOTIDE SEQUENCE [LARGE SCALE GENOMIC DNA]</scope>
    <source>
        <strain evidence="3 4">JCM 31169</strain>
    </source>
</reference>
<dbReference type="EMBL" id="JBGBDC010000007">
    <property type="protein sequence ID" value="MEY2252711.1"/>
    <property type="molecule type" value="Genomic_DNA"/>
</dbReference>
<feature type="signal peptide" evidence="2">
    <location>
        <begin position="1"/>
        <end position="22"/>
    </location>
</feature>
<name>A0ABV4B589_9BURK</name>
<organism evidence="3 4">
    <name type="scientific">Comamonas sediminis</name>
    <dbReference type="NCBI Taxonomy" id="1783360"/>
    <lineage>
        <taxon>Bacteria</taxon>
        <taxon>Pseudomonadati</taxon>
        <taxon>Pseudomonadota</taxon>
        <taxon>Betaproteobacteria</taxon>
        <taxon>Burkholderiales</taxon>
        <taxon>Comamonadaceae</taxon>
        <taxon>Comamonas</taxon>
    </lineage>
</organism>